<keyword evidence="8" id="KW-1185">Reference proteome</keyword>
<dbReference type="SUPFAM" id="SSF47090">
    <property type="entry name" value="PGBD-like"/>
    <property type="match status" value="4"/>
</dbReference>
<sequence precursor="true">MSLKKIKSLIKDIPKKIKNYKSKYPSKYKYIIISFSGTAALALTVAIASSLPPSNSDFVASGKQESTASVSNQTNIQKYSKSSSESTAFNKTSRGKVPLNPLKGDIITLGVKDITVTVIQKRLMELDYLEIDEPTDEFGEPLQFAIELFQRKNKLPITGEVDAKTYELLLSEDAKAYTVSLEAEGTDVQQLQERLYELGYINKVTGYFGSDTDTAVKEFQKRNGLYDDGNVGKQTREIMYSANAVPMSFYLGDENGEILQYKQRLYELGYLTAKPSGKYNNDTVLAVKRFQENNGLISDGYIGPVTKDLLMSADATENALDIGDNGEDVTKVQTYLMKLGYLKGVTGYFGSDTHNAVLKFQSRNGLGQDGKVGSQTIAKLLSSDARKWTGGSNGGSNSNSSGGSSNSGGGSNSSGGSNSGGGNGGSFVSPSVERLISVARSKLGSRYIYGAKGPNTFDCSGFVYWVLKNSGVRQGYMTSGGWAGNSRYRRISSMSSIKRGDIITYNGHVGIALGGNQMIDASSSQGRVRITNITSSYWKRNFICAYRIF</sequence>
<keyword evidence="3" id="KW-0378">Hydrolase</keyword>
<dbReference type="InterPro" id="IPR002477">
    <property type="entry name" value="Peptidoglycan-bd-like"/>
</dbReference>
<dbReference type="OrthoDB" id="529831at2"/>
<name>B8I4M6_RUMCH</name>
<dbReference type="eggNOG" id="COG3409">
    <property type="taxonomic scope" value="Bacteria"/>
</dbReference>
<dbReference type="PANTHER" id="PTHR47053">
    <property type="entry name" value="MUREIN DD-ENDOPEPTIDASE MEPH-RELATED"/>
    <property type="match status" value="1"/>
</dbReference>
<reference evidence="7 8" key="1">
    <citation type="submission" date="2009-01" db="EMBL/GenBank/DDBJ databases">
        <title>Complete sequence of Clostridium cellulolyticum H10.</title>
        <authorList>
            <consortium name="US DOE Joint Genome Institute"/>
            <person name="Lucas S."/>
            <person name="Copeland A."/>
            <person name="Lapidus A."/>
            <person name="Glavina del Rio T."/>
            <person name="Dalin E."/>
            <person name="Tice H."/>
            <person name="Bruce D."/>
            <person name="Goodwin L."/>
            <person name="Pitluck S."/>
            <person name="Chertkov O."/>
            <person name="Saunders E."/>
            <person name="Brettin T."/>
            <person name="Detter J.C."/>
            <person name="Han C."/>
            <person name="Larimer F."/>
            <person name="Land M."/>
            <person name="Hauser L."/>
            <person name="Kyrpides N."/>
            <person name="Ivanova N."/>
            <person name="Zhou J."/>
            <person name="Richardson P."/>
        </authorList>
    </citation>
    <scope>NUCLEOTIDE SEQUENCE [LARGE SCALE GENOMIC DNA]</scope>
    <source>
        <strain evidence="8">ATCC 35319 / DSM 5812 / JCM 6584 / H10</strain>
    </source>
</reference>
<dbReference type="PROSITE" id="PS51935">
    <property type="entry name" value="NLPC_P60"/>
    <property type="match status" value="1"/>
</dbReference>
<dbReference type="STRING" id="394503.Ccel_2188"/>
<feature type="compositionally biased region" description="Low complexity" evidence="5">
    <location>
        <begin position="395"/>
        <end position="404"/>
    </location>
</feature>
<dbReference type="InterPro" id="IPR038765">
    <property type="entry name" value="Papain-like_cys_pep_sf"/>
</dbReference>
<dbReference type="InterPro" id="IPR051202">
    <property type="entry name" value="Peptidase_C40"/>
</dbReference>
<evidence type="ECO:0000313" key="8">
    <source>
        <dbReference type="Proteomes" id="UP000001349"/>
    </source>
</evidence>
<dbReference type="RefSeq" id="WP_015925625.1">
    <property type="nucleotide sequence ID" value="NC_011898.1"/>
</dbReference>
<feature type="region of interest" description="Disordered" evidence="5">
    <location>
        <begin position="388"/>
        <end position="424"/>
    </location>
</feature>
<organism evidence="7 8">
    <name type="scientific">Ruminiclostridium cellulolyticum (strain ATCC 35319 / DSM 5812 / JCM 6584 / H10)</name>
    <name type="common">Clostridium cellulolyticum</name>
    <dbReference type="NCBI Taxonomy" id="394503"/>
    <lineage>
        <taxon>Bacteria</taxon>
        <taxon>Bacillati</taxon>
        <taxon>Bacillota</taxon>
        <taxon>Clostridia</taxon>
        <taxon>Eubacteriales</taxon>
        <taxon>Oscillospiraceae</taxon>
        <taxon>Ruminiclostridium</taxon>
    </lineage>
</organism>
<protein>
    <submittedName>
        <fullName evidence="7">Peptidoglycan-binding domain 1 protein</fullName>
    </submittedName>
</protein>
<keyword evidence="4" id="KW-0788">Thiol protease</keyword>
<evidence type="ECO:0000313" key="7">
    <source>
        <dbReference type="EMBL" id="ACL76530.1"/>
    </source>
</evidence>
<evidence type="ECO:0000256" key="2">
    <source>
        <dbReference type="ARBA" id="ARBA00022670"/>
    </source>
</evidence>
<evidence type="ECO:0000256" key="5">
    <source>
        <dbReference type="SAM" id="MobiDB-lite"/>
    </source>
</evidence>
<dbReference type="InterPro" id="IPR036366">
    <property type="entry name" value="PGBDSf"/>
</dbReference>
<feature type="domain" description="NlpC/P60" evidence="6">
    <location>
        <begin position="429"/>
        <end position="549"/>
    </location>
</feature>
<dbReference type="KEGG" id="cce:Ccel_2188"/>
<evidence type="ECO:0000256" key="4">
    <source>
        <dbReference type="ARBA" id="ARBA00022807"/>
    </source>
</evidence>
<dbReference type="EMBL" id="CP001348">
    <property type="protein sequence ID" value="ACL76530.1"/>
    <property type="molecule type" value="Genomic_DNA"/>
</dbReference>
<dbReference type="Gene3D" id="1.10.101.10">
    <property type="entry name" value="PGBD-like superfamily/PGBD"/>
    <property type="match status" value="4"/>
</dbReference>
<evidence type="ECO:0000259" key="6">
    <source>
        <dbReference type="PROSITE" id="PS51935"/>
    </source>
</evidence>
<dbReference type="Gene3D" id="3.90.1720.10">
    <property type="entry name" value="endopeptidase domain like (from Nostoc punctiforme)"/>
    <property type="match status" value="1"/>
</dbReference>
<feature type="compositionally biased region" description="Polar residues" evidence="5">
    <location>
        <begin position="69"/>
        <end position="92"/>
    </location>
</feature>
<dbReference type="Pfam" id="PF00877">
    <property type="entry name" value="NLPC_P60"/>
    <property type="match status" value="1"/>
</dbReference>
<evidence type="ECO:0000256" key="3">
    <source>
        <dbReference type="ARBA" id="ARBA00022801"/>
    </source>
</evidence>
<comment type="similarity">
    <text evidence="1">Belongs to the peptidase C40 family.</text>
</comment>
<dbReference type="InterPro" id="IPR036365">
    <property type="entry name" value="PGBD-like_sf"/>
</dbReference>
<accession>B8I4M6</accession>
<dbReference type="AlphaFoldDB" id="B8I4M6"/>
<dbReference type="eggNOG" id="COG0791">
    <property type="taxonomic scope" value="Bacteria"/>
</dbReference>
<dbReference type="SUPFAM" id="SSF54001">
    <property type="entry name" value="Cysteine proteinases"/>
    <property type="match status" value="1"/>
</dbReference>
<dbReference type="Proteomes" id="UP000001349">
    <property type="component" value="Chromosome"/>
</dbReference>
<proteinExistence type="inferred from homology"/>
<dbReference type="Pfam" id="PF01471">
    <property type="entry name" value="PG_binding_1"/>
    <property type="match status" value="4"/>
</dbReference>
<keyword evidence="2" id="KW-0645">Protease</keyword>
<gene>
    <name evidence="7" type="ordered locus">Ccel_2188</name>
</gene>
<dbReference type="GO" id="GO:0006508">
    <property type="term" value="P:proteolysis"/>
    <property type="evidence" value="ECO:0007669"/>
    <property type="project" value="UniProtKB-KW"/>
</dbReference>
<dbReference type="GO" id="GO:0008234">
    <property type="term" value="F:cysteine-type peptidase activity"/>
    <property type="evidence" value="ECO:0007669"/>
    <property type="project" value="UniProtKB-KW"/>
</dbReference>
<feature type="region of interest" description="Disordered" evidence="5">
    <location>
        <begin position="69"/>
        <end position="94"/>
    </location>
</feature>
<dbReference type="InterPro" id="IPR000064">
    <property type="entry name" value="NLP_P60_dom"/>
</dbReference>
<evidence type="ECO:0000256" key="1">
    <source>
        <dbReference type="ARBA" id="ARBA00007074"/>
    </source>
</evidence>
<dbReference type="PANTHER" id="PTHR47053:SF1">
    <property type="entry name" value="MUREIN DD-ENDOPEPTIDASE MEPH-RELATED"/>
    <property type="match status" value="1"/>
</dbReference>
<feature type="compositionally biased region" description="Gly residues" evidence="5">
    <location>
        <begin position="405"/>
        <end position="424"/>
    </location>
</feature>
<dbReference type="HOGENOM" id="CLU_029107_0_0_9"/>